<proteinExistence type="predicted"/>
<evidence type="ECO:0000313" key="4">
    <source>
        <dbReference type="Proteomes" id="UP000600214"/>
    </source>
</evidence>
<dbReference type="Proteomes" id="UP000600214">
    <property type="component" value="Unassembled WGS sequence"/>
</dbReference>
<protein>
    <submittedName>
        <fullName evidence="3">Sensor histidine kinase</fullName>
    </submittedName>
</protein>
<feature type="transmembrane region" description="Helical" evidence="1">
    <location>
        <begin position="41"/>
        <end position="62"/>
    </location>
</feature>
<accession>A0ABQ1YLS8</accession>
<dbReference type="SUPFAM" id="SSF55874">
    <property type="entry name" value="ATPase domain of HSP90 chaperone/DNA topoisomerase II/histidine kinase"/>
    <property type="match status" value="1"/>
</dbReference>
<sequence length="340" mass="38655">MASLKTQQKREIAIHISIWATVLLLPYLVSSADEGYRIGGLPAAYFMLAGTIHAGIFYFNAFYLYPKLAHGWRWWLYIPCSMVLVMASFPLKYQLVAQLFPEVVLKNSAGLIFGPSVLVFAASLVYRRVSDGIRKERARKEYEAQQVAAELKFLRSQINPHFLFNVLTSMVALARQKSDLLEDALLRLSDLMRYMTYESQATRVTLEQEADYLKNYIELQKLRFSDSVRIDVQIRLDHETAGLLIEPMLLIPFVENAFKYGATGLEDPFINVRLEAAGGKLTLSLENTYDPDPFNDKDGNSGIGLENVRTRLRLIYPGNHSLVVGDEGTVFRIIFNLNLR</sequence>
<feature type="transmembrane region" description="Helical" evidence="1">
    <location>
        <begin position="111"/>
        <end position="129"/>
    </location>
</feature>
<evidence type="ECO:0000313" key="3">
    <source>
        <dbReference type="EMBL" id="GGH29338.1"/>
    </source>
</evidence>
<dbReference type="InterPro" id="IPR050640">
    <property type="entry name" value="Bact_2-comp_sensor_kinase"/>
</dbReference>
<dbReference type="GO" id="GO:0016301">
    <property type="term" value="F:kinase activity"/>
    <property type="evidence" value="ECO:0007669"/>
    <property type="project" value="UniProtKB-KW"/>
</dbReference>
<keyword evidence="3" id="KW-0418">Kinase</keyword>
<dbReference type="PANTHER" id="PTHR34220:SF7">
    <property type="entry name" value="SENSOR HISTIDINE KINASE YPDA"/>
    <property type="match status" value="1"/>
</dbReference>
<keyword evidence="3" id="KW-0808">Transferase</keyword>
<dbReference type="InterPro" id="IPR036890">
    <property type="entry name" value="HATPase_C_sf"/>
</dbReference>
<dbReference type="Gene3D" id="3.30.565.10">
    <property type="entry name" value="Histidine kinase-like ATPase, C-terminal domain"/>
    <property type="match status" value="1"/>
</dbReference>
<reference evidence="4" key="1">
    <citation type="journal article" date="2019" name="Int. J. Syst. Evol. Microbiol.">
        <title>The Global Catalogue of Microorganisms (GCM) 10K type strain sequencing project: providing services to taxonomists for standard genome sequencing and annotation.</title>
        <authorList>
            <consortium name="The Broad Institute Genomics Platform"/>
            <consortium name="The Broad Institute Genome Sequencing Center for Infectious Disease"/>
            <person name="Wu L."/>
            <person name="Ma J."/>
        </authorList>
    </citation>
    <scope>NUCLEOTIDE SEQUENCE [LARGE SCALE GENOMIC DNA]</scope>
    <source>
        <strain evidence="4">CGMCC 1.15288</strain>
    </source>
</reference>
<evidence type="ECO:0000256" key="1">
    <source>
        <dbReference type="SAM" id="Phobius"/>
    </source>
</evidence>
<feature type="domain" description="Signal transduction histidine kinase internal region" evidence="2">
    <location>
        <begin position="149"/>
        <end position="227"/>
    </location>
</feature>
<keyword evidence="4" id="KW-1185">Reference proteome</keyword>
<organism evidence="3 4">
    <name type="scientific">Dyadobacter endophyticus</name>
    <dbReference type="NCBI Taxonomy" id="1749036"/>
    <lineage>
        <taxon>Bacteria</taxon>
        <taxon>Pseudomonadati</taxon>
        <taxon>Bacteroidota</taxon>
        <taxon>Cytophagia</taxon>
        <taxon>Cytophagales</taxon>
        <taxon>Spirosomataceae</taxon>
        <taxon>Dyadobacter</taxon>
    </lineage>
</organism>
<feature type="transmembrane region" description="Helical" evidence="1">
    <location>
        <begin position="12"/>
        <end position="29"/>
    </location>
</feature>
<dbReference type="InterPro" id="IPR010559">
    <property type="entry name" value="Sig_transdc_His_kin_internal"/>
</dbReference>
<keyword evidence="1" id="KW-0812">Transmembrane</keyword>
<dbReference type="PANTHER" id="PTHR34220">
    <property type="entry name" value="SENSOR HISTIDINE KINASE YPDA"/>
    <property type="match status" value="1"/>
</dbReference>
<dbReference type="Pfam" id="PF06580">
    <property type="entry name" value="His_kinase"/>
    <property type="match status" value="1"/>
</dbReference>
<dbReference type="EMBL" id="BMIA01000001">
    <property type="protein sequence ID" value="GGH29338.1"/>
    <property type="molecule type" value="Genomic_DNA"/>
</dbReference>
<keyword evidence="1" id="KW-1133">Transmembrane helix</keyword>
<dbReference type="RefSeq" id="WP_188930520.1">
    <property type="nucleotide sequence ID" value="NZ_BMIA01000001.1"/>
</dbReference>
<evidence type="ECO:0000259" key="2">
    <source>
        <dbReference type="Pfam" id="PF06580"/>
    </source>
</evidence>
<name>A0ABQ1YLS8_9BACT</name>
<comment type="caution">
    <text evidence="3">The sequence shown here is derived from an EMBL/GenBank/DDBJ whole genome shotgun (WGS) entry which is preliminary data.</text>
</comment>
<gene>
    <name evidence="3" type="ORF">GCM10007423_16610</name>
</gene>
<feature type="transmembrane region" description="Helical" evidence="1">
    <location>
        <begin position="74"/>
        <end position="91"/>
    </location>
</feature>
<keyword evidence="1" id="KW-0472">Membrane</keyword>